<feature type="transmembrane region" description="Helical" evidence="6">
    <location>
        <begin position="224"/>
        <end position="242"/>
    </location>
</feature>
<dbReference type="PANTHER" id="PTHR13674">
    <property type="entry name" value="GROWTH AND TRANSFORMATION-DEPENDENT PROTEIN"/>
    <property type="match status" value="1"/>
</dbReference>
<name>A0A016UMD6_9BILA</name>
<keyword evidence="3 6" id="KW-0812">Transmembrane</keyword>
<keyword evidence="8" id="KW-1185">Reference proteome</keyword>
<dbReference type="OrthoDB" id="8193498at2759"/>
<dbReference type="AlphaFoldDB" id="A0A016UMD6"/>
<sequence length="261" mass="29804">MLKSFGRASVLPLLRRKVQSSMPIRTCYDVRNKITGAYNPIVKRDGPSIVRNGDPAFFTKPTFEEQMRVDRTQSVGENFGVIPTKWEKRLLVITKLYQCQGDIPLYVSDFKMLSARSALGRRTLSTTLVRKCYDPRNKISGAYNPTIKREGPSAVKTGNPEFLTRATFEEQMKSQRTLCAGADFGVQPTKWQRRFLVITKMYETEGDIPLFVASGTMNRMHDRMRILSTFLGICGFFILFYYNHSANVGRVMRDRENGVVV</sequence>
<evidence type="ECO:0000313" key="8">
    <source>
        <dbReference type="Proteomes" id="UP000024635"/>
    </source>
</evidence>
<keyword evidence="4 6" id="KW-1133">Transmembrane helix</keyword>
<evidence type="ECO:0000256" key="6">
    <source>
        <dbReference type="SAM" id="Phobius"/>
    </source>
</evidence>
<dbReference type="Proteomes" id="UP000024635">
    <property type="component" value="Unassembled WGS sequence"/>
</dbReference>
<dbReference type="InterPro" id="IPR009432">
    <property type="entry name" value="DUF1075"/>
</dbReference>
<comment type="subcellular location">
    <subcellularLocation>
        <location evidence="1">Membrane</location>
        <topology evidence="1">Single-pass membrane protein</topology>
    </subcellularLocation>
</comment>
<reference evidence="8" key="1">
    <citation type="journal article" date="2015" name="Nat. Genet.">
        <title>The genome and transcriptome of the zoonotic hookworm Ancylostoma ceylanicum identify infection-specific gene families.</title>
        <authorList>
            <person name="Schwarz E.M."/>
            <person name="Hu Y."/>
            <person name="Antoshechkin I."/>
            <person name="Miller M.M."/>
            <person name="Sternberg P.W."/>
            <person name="Aroian R.V."/>
        </authorList>
    </citation>
    <scope>NUCLEOTIDE SEQUENCE</scope>
    <source>
        <strain evidence="8">HY135</strain>
    </source>
</reference>
<organism evidence="7 8">
    <name type="scientific">Ancylostoma ceylanicum</name>
    <dbReference type="NCBI Taxonomy" id="53326"/>
    <lineage>
        <taxon>Eukaryota</taxon>
        <taxon>Metazoa</taxon>
        <taxon>Ecdysozoa</taxon>
        <taxon>Nematoda</taxon>
        <taxon>Chromadorea</taxon>
        <taxon>Rhabditida</taxon>
        <taxon>Rhabditina</taxon>
        <taxon>Rhabditomorpha</taxon>
        <taxon>Strongyloidea</taxon>
        <taxon>Ancylostomatidae</taxon>
        <taxon>Ancylostomatinae</taxon>
        <taxon>Ancylostoma</taxon>
    </lineage>
</organism>
<gene>
    <name evidence="7" type="primary">Acey_s0034.g2955</name>
    <name evidence="7" type="ORF">Y032_0034g2955</name>
</gene>
<keyword evidence="5 6" id="KW-0472">Membrane</keyword>
<evidence type="ECO:0000256" key="2">
    <source>
        <dbReference type="ARBA" id="ARBA00007363"/>
    </source>
</evidence>
<evidence type="ECO:0000256" key="4">
    <source>
        <dbReference type="ARBA" id="ARBA00022989"/>
    </source>
</evidence>
<evidence type="ECO:0000256" key="1">
    <source>
        <dbReference type="ARBA" id="ARBA00004167"/>
    </source>
</evidence>
<comment type="similarity">
    <text evidence="2">Belongs to the UPF0389 family.</text>
</comment>
<evidence type="ECO:0000256" key="3">
    <source>
        <dbReference type="ARBA" id="ARBA00022692"/>
    </source>
</evidence>
<accession>A0A016UMD6</accession>
<evidence type="ECO:0000256" key="5">
    <source>
        <dbReference type="ARBA" id="ARBA00023136"/>
    </source>
</evidence>
<evidence type="ECO:0000313" key="7">
    <source>
        <dbReference type="EMBL" id="EYC16365.1"/>
    </source>
</evidence>
<proteinExistence type="inferred from homology"/>
<dbReference type="PANTHER" id="PTHR13674:SF5">
    <property type="entry name" value="UPF0389 PROTEIN CG9231"/>
    <property type="match status" value="1"/>
</dbReference>
<protein>
    <submittedName>
        <fullName evidence="7">Uncharacterized protein</fullName>
    </submittedName>
</protein>
<dbReference type="EMBL" id="JARK01001370">
    <property type="protein sequence ID" value="EYC16365.1"/>
    <property type="molecule type" value="Genomic_DNA"/>
</dbReference>
<dbReference type="GO" id="GO:0016020">
    <property type="term" value="C:membrane"/>
    <property type="evidence" value="ECO:0007669"/>
    <property type="project" value="UniProtKB-SubCell"/>
</dbReference>
<comment type="caution">
    <text evidence="7">The sequence shown here is derived from an EMBL/GenBank/DDBJ whole genome shotgun (WGS) entry which is preliminary data.</text>
</comment>